<sequence>MELVLTPCIFKFKHHAIPIAAPTFLAETRGVWFIVGITKDKKRILRSNLHATHRALFFHSAHTMFKLTDALPIILLVLNSLFTTGSTSSQGDVSGTLSRQWIPINDRIVRKTSSFDCPGPQASCNKVAGSEMLPGRSV</sequence>
<reference evidence="1 2" key="1">
    <citation type="submission" date="2016-06" db="EMBL/GenBank/DDBJ databases">
        <authorList>
            <person name="Kjaerup R.B."/>
            <person name="Dalgaard T.S."/>
            <person name="Juul-Madsen H.R."/>
        </authorList>
    </citation>
    <scope>NUCLEOTIDE SEQUENCE [LARGE SCALE GENOMIC DNA]</scope>
    <source>
        <strain evidence="1 2">Pb300</strain>
    </source>
</reference>
<dbReference type="EMBL" id="LZYO01000182">
    <property type="protein sequence ID" value="ODH26578.1"/>
    <property type="molecule type" value="Genomic_DNA"/>
</dbReference>
<dbReference type="Proteomes" id="UP000242814">
    <property type="component" value="Unassembled WGS sequence"/>
</dbReference>
<name>A0A1D2JCX3_PARBR</name>
<dbReference type="VEuPathDB" id="FungiDB:PABG_12035"/>
<gene>
    <name evidence="1" type="ORF">ACO22_04539</name>
</gene>
<evidence type="ECO:0000313" key="2">
    <source>
        <dbReference type="Proteomes" id="UP000242814"/>
    </source>
</evidence>
<protein>
    <submittedName>
        <fullName evidence="1">Uncharacterized protein</fullName>
    </submittedName>
</protein>
<dbReference type="VEuPathDB" id="FungiDB:PADG_11943"/>
<dbReference type="AlphaFoldDB" id="A0A1D2JCX3"/>
<proteinExistence type="predicted"/>
<accession>A0A1D2JCX3</accession>
<comment type="caution">
    <text evidence="1">The sequence shown here is derived from an EMBL/GenBank/DDBJ whole genome shotgun (WGS) entry which is preliminary data.</text>
</comment>
<evidence type="ECO:0000313" key="1">
    <source>
        <dbReference type="EMBL" id="ODH26578.1"/>
    </source>
</evidence>
<organism evidence="1 2">
    <name type="scientific">Paracoccidioides brasiliensis</name>
    <dbReference type="NCBI Taxonomy" id="121759"/>
    <lineage>
        <taxon>Eukaryota</taxon>
        <taxon>Fungi</taxon>
        <taxon>Dikarya</taxon>
        <taxon>Ascomycota</taxon>
        <taxon>Pezizomycotina</taxon>
        <taxon>Eurotiomycetes</taxon>
        <taxon>Eurotiomycetidae</taxon>
        <taxon>Onygenales</taxon>
        <taxon>Ajellomycetaceae</taxon>
        <taxon>Paracoccidioides</taxon>
    </lineage>
</organism>